<sequence>MDEREILYIDSVAEWAEWLDAHHADTDGVRLAIVKRSAGGTASYGEYLDVALCYGWIDGRRNSLDDQRFLQLFTPRTKSSIWSERNREHVARLSAAGAMRPAGLAEVERAKADGRWESAYAPQSTAEVPGELADALAGNTEAAAFFETLSAQNRFAILFRLANVKRAETRTRKITEYVDMLARHETIYPQADRPPKA</sequence>
<reference evidence="1 2" key="1">
    <citation type="journal article" date="2014" name="J. Microbiol.">
        <title>Diaminobutyricibacter tongyongensis gen. nov., sp. nov. and Homoserinibacter gongjuensis gen. nov., sp. nov. belong to the family Microbacteriaceae.</title>
        <authorList>
            <person name="Kim S.J."/>
            <person name="Ahn J.H."/>
            <person name="Weon H.Y."/>
            <person name="Hamada M."/>
            <person name="Suzuki K."/>
            <person name="Kwon S.W."/>
        </authorList>
    </citation>
    <scope>NUCLEOTIDE SEQUENCE [LARGE SCALE GENOMIC DNA]</scope>
    <source>
        <strain evidence="1 2">NBRC 108724</strain>
    </source>
</reference>
<dbReference type="Pfam" id="PF13376">
    <property type="entry name" value="OmdA"/>
    <property type="match status" value="1"/>
</dbReference>
<dbReference type="RefSeq" id="WP_163287912.1">
    <property type="nucleotide sequence ID" value="NZ_JAAGWY010000001.1"/>
</dbReference>
<proteinExistence type="predicted"/>
<evidence type="ECO:0000313" key="1">
    <source>
        <dbReference type="EMBL" id="NEN04821.1"/>
    </source>
</evidence>
<accession>A0A6L9XTT8</accession>
<dbReference type="EMBL" id="JAAGWY010000001">
    <property type="protein sequence ID" value="NEN04821.1"/>
    <property type="molecule type" value="Genomic_DNA"/>
</dbReference>
<protein>
    <submittedName>
        <fullName evidence="1">Bacteriocin-protection protein</fullName>
    </submittedName>
</protein>
<comment type="caution">
    <text evidence="1">The sequence shown here is derived from an EMBL/GenBank/DDBJ whole genome shotgun (WGS) entry which is preliminary data.</text>
</comment>
<organism evidence="1 2">
    <name type="scientific">Leifsonia tongyongensis</name>
    <dbReference type="NCBI Taxonomy" id="1268043"/>
    <lineage>
        <taxon>Bacteria</taxon>
        <taxon>Bacillati</taxon>
        <taxon>Actinomycetota</taxon>
        <taxon>Actinomycetes</taxon>
        <taxon>Micrococcales</taxon>
        <taxon>Microbacteriaceae</taxon>
        <taxon>Leifsonia</taxon>
    </lineage>
</organism>
<evidence type="ECO:0000313" key="2">
    <source>
        <dbReference type="Proteomes" id="UP000474967"/>
    </source>
</evidence>
<keyword evidence="2" id="KW-1185">Reference proteome</keyword>
<name>A0A6L9XTT8_9MICO</name>
<dbReference type="AlphaFoldDB" id="A0A6L9XTT8"/>
<gene>
    <name evidence="1" type="ORF">G3T36_02955</name>
</gene>
<dbReference type="Proteomes" id="UP000474967">
    <property type="component" value="Unassembled WGS sequence"/>
</dbReference>